<dbReference type="AlphaFoldDB" id="A0A192A002"/>
<name>A0A192A002_9RALS</name>
<proteinExistence type="predicted"/>
<protein>
    <submittedName>
        <fullName evidence="1">Uncharacterized protein</fullName>
    </submittedName>
</protein>
<keyword evidence="2" id="KW-1185">Reference proteome</keyword>
<reference evidence="2" key="1">
    <citation type="submission" date="2016-06" db="EMBL/GenBank/DDBJ databases">
        <authorList>
            <person name="Xu Y."/>
            <person name="Nagy A."/>
            <person name="Yan X."/>
            <person name="Kim S.W."/>
            <person name="Haley B."/>
            <person name="Liu N.T."/>
            <person name="Nou X."/>
        </authorList>
    </citation>
    <scope>NUCLEOTIDE SEQUENCE [LARGE SCALE GENOMIC DNA]</scope>
    <source>
        <strain evidence="2">ATCC 49129</strain>
    </source>
</reference>
<gene>
    <name evidence="1" type="ORF">A9Y76_14815</name>
</gene>
<evidence type="ECO:0000313" key="1">
    <source>
        <dbReference type="EMBL" id="ANJ73663.1"/>
    </source>
</evidence>
<sequence length="125" mass="13358">MSRFRVGGVGILFLLACQSVFADDAQVQGSKKGDGVVSTFLNAYTDGSQSIADTPWPYTGDGASPELRKLPAPQNSPPFPYGEYQIGGTPTIGDHNEAPVYPLMKALSENTDFWKDSRTQVSGLG</sequence>
<dbReference type="PROSITE" id="PS51257">
    <property type="entry name" value="PROKAR_LIPOPROTEIN"/>
    <property type="match status" value="1"/>
</dbReference>
<dbReference type="Proteomes" id="UP000078572">
    <property type="component" value="Chromosome 1"/>
</dbReference>
<organism evidence="1 2">
    <name type="scientific">Ralstonia insidiosa</name>
    <dbReference type="NCBI Taxonomy" id="190721"/>
    <lineage>
        <taxon>Bacteria</taxon>
        <taxon>Pseudomonadati</taxon>
        <taxon>Pseudomonadota</taxon>
        <taxon>Betaproteobacteria</taxon>
        <taxon>Burkholderiales</taxon>
        <taxon>Burkholderiaceae</taxon>
        <taxon>Ralstonia</taxon>
    </lineage>
</organism>
<dbReference type="STRING" id="190721.ACS15_3096"/>
<dbReference type="RefSeq" id="WP_064805204.1">
    <property type="nucleotide sequence ID" value="NZ_CP016022.1"/>
</dbReference>
<dbReference type="GeneID" id="61527289"/>
<evidence type="ECO:0000313" key="2">
    <source>
        <dbReference type="Proteomes" id="UP000078572"/>
    </source>
</evidence>
<accession>A0A192A002</accession>
<dbReference type="EMBL" id="CP016022">
    <property type="protein sequence ID" value="ANJ73663.1"/>
    <property type="molecule type" value="Genomic_DNA"/>
</dbReference>